<dbReference type="InterPro" id="IPR008853">
    <property type="entry name" value="TMEM9/TMEM9B"/>
</dbReference>
<evidence type="ECO:0000256" key="1">
    <source>
        <dbReference type="ARBA" id="ARBA00004370"/>
    </source>
</evidence>
<dbReference type="PANTHER" id="PTHR13064">
    <property type="entry name" value="TRANSMEMBRANE PROTEIN 9 FAMILY MEMBER"/>
    <property type="match status" value="1"/>
</dbReference>
<organism evidence="7 8">
    <name type="scientific">Leptidea sinapis</name>
    <dbReference type="NCBI Taxonomy" id="189913"/>
    <lineage>
        <taxon>Eukaryota</taxon>
        <taxon>Metazoa</taxon>
        <taxon>Ecdysozoa</taxon>
        <taxon>Arthropoda</taxon>
        <taxon>Hexapoda</taxon>
        <taxon>Insecta</taxon>
        <taxon>Pterygota</taxon>
        <taxon>Neoptera</taxon>
        <taxon>Endopterygota</taxon>
        <taxon>Lepidoptera</taxon>
        <taxon>Glossata</taxon>
        <taxon>Ditrysia</taxon>
        <taxon>Papilionoidea</taxon>
        <taxon>Pieridae</taxon>
        <taxon>Dismorphiinae</taxon>
        <taxon>Leptidea</taxon>
    </lineage>
</organism>
<accession>A0A5E4PJY2</accession>
<evidence type="ECO:0000256" key="2">
    <source>
        <dbReference type="ARBA" id="ARBA00007264"/>
    </source>
</evidence>
<protein>
    <recommendedName>
        <fullName evidence="9">Transmembrane protein 9</fullName>
    </recommendedName>
</protein>
<evidence type="ECO:0008006" key="9">
    <source>
        <dbReference type="Google" id="ProtNLM"/>
    </source>
</evidence>
<name>A0A5E4PJY2_9NEOP</name>
<evidence type="ECO:0000313" key="7">
    <source>
        <dbReference type="EMBL" id="VVC86151.1"/>
    </source>
</evidence>
<feature type="transmembrane region" description="Helical" evidence="6">
    <location>
        <begin position="98"/>
        <end position="123"/>
    </location>
</feature>
<gene>
    <name evidence="7" type="ORF">LSINAPIS_LOCUS24</name>
</gene>
<evidence type="ECO:0000313" key="8">
    <source>
        <dbReference type="Proteomes" id="UP000324832"/>
    </source>
</evidence>
<keyword evidence="5 6" id="KW-0472">Membrane</keyword>
<dbReference type="Pfam" id="PF05434">
    <property type="entry name" value="Tmemb_9"/>
    <property type="match status" value="1"/>
</dbReference>
<dbReference type="OrthoDB" id="10059035at2759"/>
<evidence type="ECO:0000256" key="4">
    <source>
        <dbReference type="ARBA" id="ARBA00022989"/>
    </source>
</evidence>
<sequence length="154" mass="17845">MYTTKSLIYFIIIFICPAVLGQFYEDKRCRCVCPSPASIINKTQDKIFDRKLYIAYVPPSKCNCDGVILPLMSDEIRDNAQVFCPWCECKYETRNTTIIMVVVIIVLWILMLLTAYLIFLMILDPLVTKRKTETYSSNADEAQNLLLQEHDPED</sequence>
<proteinExistence type="inferred from homology"/>
<evidence type="ECO:0000256" key="6">
    <source>
        <dbReference type="SAM" id="Phobius"/>
    </source>
</evidence>
<dbReference type="AlphaFoldDB" id="A0A5E4PJY2"/>
<evidence type="ECO:0000256" key="3">
    <source>
        <dbReference type="ARBA" id="ARBA00022692"/>
    </source>
</evidence>
<reference evidence="7 8" key="1">
    <citation type="submission" date="2017-07" db="EMBL/GenBank/DDBJ databases">
        <authorList>
            <person name="Talla V."/>
            <person name="Backstrom N."/>
        </authorList>
    </citation>
    <scope>NUCLEOTIDE SEQUENCE [LARGE SCALE GENOMIC DNA]</scope>
</reference>
<comment type="subcellular location">
    <subcellularLocation>
        <location evidence="1">Membrane</location>
    </subcellularLocation>
</comment>
<keyword evidence="4 6" id="KW-1133">Transmembrane helix</keyword>
<dbReference type="GO" id="GO:0005765">
    <property type="term" value="C:lysosomal membrane"/>
    <property type="evidence" value="ECO:0007669"/>
    <property type="project" value="InterPro"/>
</dbReference>
<feature type="transmembrane region" description="Helical" evidence="6">
    <location>
        <begin position="7"/>
        <end position="24"/>
    </location>
</feature>
<keyword evidence="3 6" id="KW-0812">Transmembrane</keyword>
<dbReference type="EMBL" id="FZQP02000002">
    <property type="protein sequence ID" value="VVC86151.1"/>
    <property type="molecule type" value="Genomic_DNA"/>
</dbReference>
<dbReference type="PANTHER" id="PTHR13064:SF6">
    <property type="entry name" value="TRANSMEMBRANE PROTEIN 9"/>
    <property type="match status" value="1"/>
</dbReference>
<comment type="similarity">
    <text evidence="2">Belongs to the TMEM9 family.</text>
</comment>
<evidence type="ECO:0000256" key="5">
    <source>
        <dbReference type="ARBA" id="ARBA00023136"/>
    </source>
</evidence>
<keyword evidence="8" id="KW-1185">Reference proteome</keyword>
<dbReference type="Proteomes" id="UP000324832">
    <property type="component" value="Unassembled WGS sequence"/>
</dbReference>